<dbReference type="GO" id="GO:0005576">
    <property type="term" value="C:extracellular region"/>
    <property type="evidence" value="ECO:0007669"/>
    <property type="project" value="UniProtKB-SubCell"/>
</dbReference>
<evidence type="ECO:0000256" key="2">
    <source>
        <dbReference type="ARBA" id="ARBA00022525"/>
    </source>
</evidence>
<evidence type="ECO:0000313" key="8">
    <source>
        <dbReference type="Proteomes" id="UP000283644"/>
    </source>
</evidence>
<organism evidence="7 8">
    <name type="scientific">Nocardioides immobilis</name>
    <dbReference type="NCBI Taxonomy" id="2049295"/>
    <lineage>
        <taxon>Bacteria</taxon>
        <taxon>Bacillati</taxon>
        <taxon>Actinomycetota</taxon>
        <taxon>Actinomycetes</taxon>
        <taxon>Propionibacteriales</taxon>
        <taxon>Nocardioidaceae</taxon>
        <taxon>Nocardioides</taxon>
    </lineage>
</organism>
<dbReference type="PANTHER" id="PTHR22953">
    <property type="entry name" value="ACID PHOSPHATASE RELATED"/>
    <property type="match status" value="1"/>
</dbReference>
<keyword evidence="8" id="KW-1185">Reference proteome</keyword>
<keyword evidence="2" id="KW-0964">Secreted</keyword>
<evidence type="ECO:0000256" key="3">
    <source>
        <dbReference type="ARBA" id="ARBA00022729"/>
    </source>
</evidence>
<dbReference type="GO" id="GO:0003993">
    <property type="term" value="F:acid phosphatase activity"/>
    <property type="evidence" value="ECO:0007669"/>
    <property type="project" value="InterPro"/>
</dbReference>
<gene>
    <name evidence="7" type="ORF">D0Z08_29830</name>
</gene>
<dbReference type="Proteomes" id="UP000283644">
    <property type="component" value="Unassembled WGS sequence"/>
</dbReference>
<feature type="domain" description="Calcineurin-like phosphoesterase" evidence="5">
    <location>
        <begin position="215"/>
        <end position="378"/>
    </location>
</feature>
<dbReference type="SUPFAM" id="SSF56300">
    <property type="entry name" value="Metallo-dependent phosphatases"/>
    <property type="match status" value="1"/>
</dbReference>
<dbReference type="EMBL" id="QXGH01000047">
    <property type="protein sequence ID" value="RHW23428.1"/>
    <property type="molecule type" value="Genomic_DNA"/>
</dbReference>
<dbReference type="Gene3D" id="3.60.21.10">
    <property type="match status" value="1"/>
</dbReference>
<evidence type="ECO:0000313" key="7">
    <source>
        <dbReference type="EMBL" id="RHW23428.1"/>
    </source>
</evidence>
<dbReference type="InterPro" id="IPR039331">
    <property type="entry name" value="PAPs-like"/>
</dbReference>
<reference evidence="7 8" key="1">
    <citation type="submission" date="2018-09" db="EMBL/GenBank/DDBJ databases">
        <title>Genome sequencing of Nocardioides immobilis CCTCC AB 2017083 for comparison to Nocardioides silvaticus.</title>
        <authorList>
            <person name="Li C."/>
            <person name="Wang G."/>
        </authorList>
    </citation>
    <scope>NUCLEOTIDE SEQUENCE [LARGE SCALE GENOMIC DNA]</scope>
    <source>
        <strain evidence="7 8">CCTCC AB 2017083</strain>
    </source>
</reference>
<evidence type="ECO:0000256" key="4">
    <source>
        <dbReference type="SAM" id="SignalP"/>
    </source>
</evidence>
<comment type="subcellular location">
    <subcellularLocation>
        <location evidence="1">Secreted</location>
    </subcellularLocation>
</comment>
<evidence type="ECO:0000259" key="6">
    <source>
        <dbReference type="Pfam" id="PF24517"/>
    </source>
</evidence>
<feature type="signal peptide" evidence="4">
    <location>
        <begin position="1"/>
        <end position="36"/>
    </location>
</feature>
<dbReference type="AlphaFoldDB" id="A0A417XSJ4"/>
<protein>
    <submittedName>
        <fullName evidence="7">Alkaline phosphatase</fullName>
    </submittedName>
</protein>
<dbReference type="Pfam" id="PF00149">
    <property type="entry name" value="Metallophos"/>
    <property type="match status" value="1"/>
</dbReference>
<dbReference type="OrthoDB" id="9804511at2"/>
<sequence>MQSRHKRLAVSGGAAIVTGALVTAALVTYTAPGATAAVVTVAPASDTYVTETNPRTNYGTATTVTVDRTPAARSFTKFTVSGLTEPVASATLRLHVASNGGSKNAGSLQLTSNTAWSETGLTWSNQPAIDGAVIASVGKVTANTWVELDVTAGITGNGTYSIAGISNNADDAIFDSRESANPPQLVITTSTTPPPDPSGEIFVGAGDIAGSGSGDSATAALISALPSTATVWAAGDNAYDSGTLTEYNTWYHPTWGQFKNRTIPAPGNHEYGTSGASGYFDYFGALAGPNRNGWFSKDIGDWHVISLNSEVSTSAGSPQETWLRQDLAANTKLCTIAMWHSPLFTSGSHSPDTAMRPLFQALYDYNADVVITGHNHNYERFAPMNPSGQVDTARGIRHFVNGAGGRSHYNFTSIAANSEARNSDTYGVLKFTLKASSYDWEFIPEAGKTFRDSGTTACH</sequence>
<comment type="caution">
    <text evidence="7">The sequence shown here is derived from an EMBL/GenBank/DDBJ whole genome shotgun (WGS) entry which is preliminary data.</text>
</comment>
<dbReference type="InterPro" id="IPR029052">
    <property type="entry name" value="Metallo-depent_PP-like"/>
</dbReference>
<dbReference type="RefSeq" id="WP_118928921.1">
    <property type="nucleotide sequence ID" value="NZ_QXGH01000047.1"/>
</dbReference>
<evidence type="ECO:0000256" key="1">
    <source>
        <dbReference type="ARBA" id="ARBA00004613"/>
    </source>
</evidence>
<dbReference type="PANTHER" id="PTHR22953:SF153">
    <property type="entry name" value="PURPLE ACID PHOSPHATASE"/>
    <property type="match status" value="1"/>
</dbReference>
<proteinExistence type="predicted"/>
<feature type="chain" id="PRO_5019133204" evidence="4">
    <location>
        <begin position="37"/>
        <end position="459"/>
    </location>
</feature>
<dbReference type="Pfam" id="PF24517">
    <property type="entry name" value="CBM96"/>
    <property type="match status" value="1"/>
</dbReference>
<keyword evidence="3 4" id="KW-0732">Signal</keyword>
<accession>A0A417XSJ4</accession>
<dbReference type="InterPro" id="IPR004843">
    <property type="entry name" value="Calcineurin-like_PHP"/>
</dbReference>
<dbReference type="NCBIfam" id="NF033679">
    <property type="entry name" value="DNRLRE_dom"/>
    <property type="match status" value="1"/>
</dbReference>
<evidence type="ECO:0000259" key="5">
    <source>
        <dbReference type="Pfam" id="PF00149"/>
    </source>
</evidence>
<feature type="domain" description="Carbohydrate-binding module family 96" evidence="6">
    <location>
        <begin position="39"/>
        <end position="189"/>
    </location>
</feature>
<dbReference type="InterPro" id="IPR055372">
    <property type="entry name" value="CBM96"/>
</dbReference>
<name>A0A417XSJ4_9ACTN</name>